<dbReference type="AlphaFoldDB" id="A0A151JR20"/>
<evidence type="ECO:0000313" key="1">
    <source>
        <dbReference type="EMBL" id="KYN29839.1"/>
    </source>
</evidence>
<dbReference type="Proteomes" id="UP000078492">
    <property type="component" value="Unassembled WGS sequence"/>
</dbReference>
<protein>
    <submittedName>
        <fullName evidence="1">Uncharacterized protein</fullName>
    </submittedName>
</protein>
<dbReference type="EMBL" id="KQ978615">
    <property type="protein sequence ID" value="KYN29839.1"/>
    <property type="molecule type" value="Genomic_DNA"/>
</dbReference>
<organism evidence="1 2">
    <name type="scientific">Trachymyrmex cornetzi</name>
    <dbReference type="NCBI Taxonomy" id="471704"/>
    <lineage>
        <taxon>Eukaryota</taxon>
        <taxon>Metazoa</taxon>
        <taxon>Ecdysozoa</taxon>
        <taxon>Arthropoda</taxon>
        <taxon>Hexapoda</taxon>
        <taxon>Insecta</taxon>
        <taxon>Pterygota</taxon>
        <taxon>Neoptera</taxon>
        <taxon>Endopterygota</taxon>
        <taxon>Hymenoptera</taxon>
        <taxon>Apocrita</taxon>
        <taxon>Aculeata</taxon>
        <taxon>Formicoidea</taxon>
        <taxon>Formicidae</taxon>
        <taxon>Myrmicinae</taxon>
        <taxon>Trachymyrmex</taxon>
    </lineage>
</organism>
<gene>
    <name evidence="1" type="ORF">ALC57_00721</name>
</gene>
<proteinExistence type="predicted"/>
<accession>A0A151JR20</accession>
<sequence>RIPNTWRGIGISRLPGWLSVIVRGCLRTDTRIAAVGAPEWALREEKYTRLGIRWYMYVSREIRAVSALPSAMRWNRVCSLSPVYLYMLSFSMSFNPKLLTDIFMETRFNLHNKYFLAGRYHDLWDMPRIDNFEKQDLHLGLPWQAFEMAEAAVPMTLDCLTNKT</sequence>
<feature type="non-terminal residue" evidence="1">
    <location>
        <position position="1"/>
    </location>
</feature>
<reference evidence="1 2" key="1">
    <citation type="submission" date="2015-09" db="EMBL/GenBank/DDBJ databases">
        <title>Trachymyrmex cornetzi WGS genome.</title>
        <authorList>
            <person name="Nygaard S."/>
            <person name="Hu H."/>
            <person name="Boomsma J."/>
            <person name="Zhang G."/>
        </authorList>
    </citation>
    <scope>NUCLEOTIDE SEQUENCE [LARGE SCALE GENOMIC DNA]</scope>
    <source>
        <strain evidence="1">Tcor2-1</strain>
        <tissue evidence="1">Whole body</tissue>
    </source>
</reference>
<evidence type="ECO:0000313" key="2">
    <source>
        <dbReference type="Proteomes" id="UP000078492"/>
    </source>
</evidence>
<keyword evidence="2" id="KW-1185">Reference proteome</keyword>
<name>A0A151JR20_9HYME</name>